<organism evidence="1 2">
    <name type="scientific">Algibacter marinivivus</name>
    <dbReference type="NCBI Taxonomy" id="2100723"/>
    <lineage>
        <taxon>Bacteria</taxon>
        <taxon>Pseudomonadati</taxon>
        <taxon>Bacteroidota</taxon>
        <taxon>Flavobacteriia</taxon>
        <taxon>Flavobacteriales</taxon>
        <taxon>Flavobacteriaceae</taxon>
        <taxon>Algibacter</taxon>
    </lineage>
</organism>
<dbReference type="OrthoDB" id="1143847at2"/>
<proteinExistence type="predicted"/>
<evidence type="ECO:0008006" key="3">
    <source>
        <dbReference type="Google" id="ProtNLM"/>
    </source>
</evidence>
<reference evidence="1" key="1">
    <citation type="submission" date="2018-05" db="EMBL/GenBank/DDBJ databases">
        <title>Algibacter marinivivus sp. nov., isolated from sample around a algae.</title>
        <authorList>
            <person name="Zhong X."/>
        </authorList>
    </citation>
    <scope>NUCLEOTIDE SEQUENCE [LARGE SCALE GENOMIC DNA]</scope>
    <source>
        <strain evidence="1">ZY111</strain>
    </source>
</reference>
<protein>
    <recommendedName>
        <fullName evidence="3">TerB family tellurite resistance protein</fullName>
    </recommendedName>
</protein>
<reference evidence="1" key="2">
    <citation type="submission" date="2018-05" db="EMBL/GenBank/DDBJ databases">
        <authorList>
            <person name="Lanie J.A."/>
            <person name="Ng W.-L."/>
            <person name="Kazmierczak K.M."/>
            <person name="Andrzejewski T.M."/>
            <person name="Davidsen T.M."/>
            <person name="Wayne K.J."/>
            <person name="Tettelin H."/>
            <person name="Glass J.I."/>
            <person name="Rusch D."/>
            <person name="Podicherti R."/>
            <person name="Tsui H.-C.T."/>
            <person name="Winkler M.E."/>
        </authorList>
    </citation>
    <scope>NUCLEOTIDE SEQUENCE [LARGE SCALE GENOMIC DNA]</scope>
    <source>
        <strain evidence="1">ZY111</strain>
    </source>
</reference>
<name>A0A2U2X5F4_9FLAO</name>
<dbReference type="EMBL" id="QFRI01000001">
    <property type="protein sequence ID" value="PWH83025.1"/>
    <property type="molecule type" value="Genomic_DNA"/>
</dbReference>
<sequence length="137" mass="16159">MINRVEKLSLLSEMIAFAKYDKDIKRIEYNFLLGVAKQLDISREDFEYLIEHPVTYTHLKSHSERIVQFHRLVLLMNIEQEHNEDNNSAGVIKLYNFGLRMGLSHESITKVLYLMESFPNKIVPPDVLIDIFKTQYN</sequence>
<keyword evidence="2" id="KW-1185">Reference proteome</keyword>
<evidence type="ECO:0000313" key="1">
    <source>
        <dbReference type="EMBL" id="PWH83025.1"/>
    </source>
</evidence>
<dbReference type="RefSeq" id="WP_109351049.1">
    <property type="nucleotide sequence ID" value="NZ_QFRI01000001.1"/>
</dbReference>
<evidence type="ECO:0000313" key="2">
    <source>
        <dbReference type="Proteomes" id="UP000245375"/>
    </source>
</evidence>
<dbReference type="Proteomes" id="UP000245375">
    <property type="component" value="Unassembled WGS sequence"/>
</dbReference>
<dbReference type="AlphaFoldDB" id="A0A2U2X5F4"/>
<gene>
    <name evidence="1" type="ORF">DIS18_00265</name>
</gene>
<accession>A0A2U2X5F4</accession>
<comment type="caution">
    <text evidence="1">The sequence shown here is derived from an EMBL/GenBank/DDBJ whole genome shotgun (WGS) entry which is preliminary data.</text>
</comment>